<dbReference type="Proteomes" id="UP000277580">
    <property type="component" value="Unassembled WGS sequence"/>
</dbReference>
<feature type="coiled-coil region" evidence="1">
    <location>
        <begin position="49"/>
        <end position="101"/>
    </location>
</feature>
<gene>
    <name evidence="2" type="ORF">P167DRAFT_570994</name>
</gene>
<organism evidence="2 3">
    <name type="scientific">Morchella conica CCBAS932</name>
    <dbReference type="NCBI Taxonomy" id="1392247"/>
    <lineage>
        <taxon>Eukaryota</taxon>
        <taxon>Fungi</taxon>
        <taxon>Dikarya</taxon>
        <taxon>Ascomycota</taxon>
        <taxon>Pezizomycotina</taxon>
        <taxon>Pezizomycetes</taxon>
        <taxon>Pezizales</taxon>
        <taxon>Morchellaceae</taxon>
        <taxon>Morchella</taxon>
    </lineage>
</organism>
<keyword evidence="1" id="KW-0175">Coiled coil</keyword>
<evidence type="ECO:0000256" key="1">
    <source>
        <dbReference type="SAM" id="Coils"/>
    </source>
</evidence>
<protein>
    <submittedName>
        <fullName evidence="2">Uncharacterized protein</fullName>
    </submittedName>
</protein>
<sequence>MVDQELPDFNVMAANMNNISHEQASLAVHLERMQNLPAFDAGAQILQAIAALSRRMDEQMQQQAQQAQQQAQQAQQQAQQLVQIQQEMQQIRQEISRSERNNFARLLNSFVNHSDTRLEALYGLDNEPLQDFPETIADIGALTGAGLSTLLGQLGLPVDGNVPDCKRRFIKYIGLRSLV</sequence>
<name>A0A3N4L2S4_9PEZI</name>
<dbReference type="OrthoDB" id="5413892at2759"/>
<reference evidence="2 3" key="1">
    <citation type="journal article" date="2018" name="Nat. Ecol. Evol.">
        <title>Pezizomycetes genomes reveal the molecular basis of ectomycorrhizal truffle lifestyle.</title>
        <authorList>
            <person name="Murat C."/>
            <person name="Payen T."/>
            <person name="Noel B."/>
            <person name="Kuo A."/>
            <person name="Morin E."/>
            <person name="Chen J."/>
            <person name="Kohler A."/>
            <person name="Krizsan K."/>
            <person name="Balestrini R."/>
            <person name="Da Silva C."/>
            <person name="Montanini B."/>
            <person name="Hainaut M."/>
            <person name="Levati E."/>
            <person name="Barry K.W."/>
            <person name="Belfiori B."/>
            <person name="Cichocki N."/>
            <person name="Clum A."/>
            <person name="Dockter R.B."/>
            <person name="Fauchery L."/>
            <person name="Guy J."/>
            <person name="Iotti M."/>
            <person name="Le Tacon F."/>
            <person name="Lindquist E.A."/>
            <person name="Lipzen A."/>
            <person name="Malagnac F."/>
            <person name="Mello A."/>
            <person name="Molinier V."/>
            <person name="Miyauchi S."/>
            <person name="Poulain J."/>
            <person name="Riccioni C."/>
            <person name="Rubini A."/>
            <person name="Sitrit Y."/>
            <person name="Splivallo R."/>
            <person name="Traeger S."/>
            <person name="Wang M."/>
            <person name="Zifcakova L."/>
            <person name="Wipf D."/>
            <person name="Zambonelli A."/>
            <person name="Paolocci F."/>
            <person name="Nowrousian M."/>
            <person name="Ottonello S."/>
            <person name="Baldrian P."/>
            <person name="Spatafora J.W."/>
            <person name="Henrissat B."/>
            <person name="Nagy L.G."/>
            <person name="Aury J.M."/>
            <person name="Wincker P."/>
            <person name="Grigoriev I.V."/>
            <person name="Bonfante P."/>
            <person name="Martin F.M."/>
        </authorList>
    </citation>
    <scope>NUCLEOTIDE SEQUENCE [LARGE SCALE GENOMIC DNA]</scope>
    <source>
        <strain evidence="2 3">CCBAS932</strain>
    </source>
</reference>
<evidence type="ECO:0000313" key="2">
    <source>
        <dbReference type="EMBL" id="RPB15812.1"/>
    </source>
</evidence>
<accession>A0A3N4L2S4</accession>
<dbReference type="AlphaFoldDB" id="A0A3N4L2S4"/>
<proteinExistence type="predicted"/>
<keyword evidence="3" id="KW-1185">Reference proteome</keyword>
<dbReference type="InParanoid" id="A0A3N4L2S4"/>
<dbReference type="EMBL" id="ML119111">
    <property type="protein sequence ID" value="RPB15812.1"/>
    <property type="molecule type" value="Genomic_DNA"/>
</dbReference>
<evidence type="ECO:0000313" key="3">
    <source>
        <dbReference type="Proteomes" id="UP000277580"/>
    </source>
</evidence>